<dbReference type="OrthoDB" id="9807274at2"/>
<dbReference type="SUPFAM" id="SSF103473">
    <property type="entry name" value="MFS general substrate transporter"/>
    <property type="match status" value="1"/>
</dbReference>
<gene>
    <name evidence="9" type="ORF">FNU76_11900</name>
</gene>
<dbReference type="EMBL" id="CP041730">
    <property type="protein sequence ID" value="QDQ27007.1"/>
    <property type="molecule type" value="Genomic_DNA"/>
</dbReference>
<evidence type="ECO:0000256" key="2">
    <source>
        <dbReference type="ARBA" id="ARBA00022448"/>
    </source>
</evidence>
<feature type="transmembrane region" description="Helical" evidence="7">
    <location>
        <begin position="459"/>
        <end position="481"/>
    </location>
</feature>
<evidence type="ECO:0000256" key="5">
    <source>
        <dbReference type="ARBA" id="ARBA00023136"/>
    </source>
</evidence>
<feature type="transmembrane region" description="Helical" evidence="7">
    <location>
        <begin position="352"/>
        <end position="370"/>
    </location>
</feature>
<dbReference type="InterPro" id="IPR011701">
    <property type="entry name" value="MFS"/>
</dbReference>
<dbReference type="GO" id="GO:0022857">
    <property type="term" value="F:transmembrane transporter activity"/>
    <property type="evidence" value="ECO:0007669"/>
    <property type="project" value="InterPro"/>
</dbReference>
<dbReference type="PRINTS" id="PR01036">
    <property type="entry name" value="TCRTETB"/>
</dbReference>
<protein>
    <submittedName>
        <fullName evidence="9">MFS transporter</fullName>
    </submittedName>
</protein>
<reference evidence="10" key="1">
    <citation type="submission" date="2019-07" db="EMBL/GenBank/DDBJ databases">
        <title>Chitinimonas sp. nov., isolated from Ny-Alesund, arctica soil.</title>
        <authorList>
            <person name="Xu Q."/>
            <person name="Peng F."/>
        </authorList>
    </citation>
    <scope>NUCLEOTIDE SEQUENCE [LARGE SCALE GENOMIC DNA]</scope>
    <source>
        <strain evidence="10">R3-44</strain>
    </source>
</reference>
<organism evidence="9 10">
    <name type="scientific">Chitinimonas arctica</name>
    <dbReference type="NCBI Taxonomy" id="2594795"/>
    <lineage>
        <taxon>Bacteria</taxon>
        <taxon>Pseudomonadati</taxon>
        <taxon>Pseudomonadota</taxon>
        <taxon>Betaproteobacteria</taxon>
        <taxon>Neisseriales</taxon>
        <taxon>Chitinibacteraceae</taxon>
        <taxon>Chitinimonas</taxon>
    </lineage>
</organism>
<feature type="transmembrane region" description="Helical" evidence="7">
    <location>
        <begin position="285"/>
        <end position="311"/>
    </location>
</feature>
<proteinExistence type="predicted"/>
<dbReference type="CDD" id="cd17321">
    <property type="entry name" value="MFS_MMR_MDR_like"/>
    <property type="match status" value="1"/>
</dbReference>
<feature type="transmembrane region" description="Helical" evidence="7">
    <location>
        <begin position="317"/>
        <end position="340"/>
    </location>
</feature>
<evidence type="ECO:0000256" key="1">
    <source>
        <dbReference type="ARBA" id="ARBA00004141"/>
    </source>
</evidence>
<feature type="transmembrane region" description="Helical" evidence="7">
    <location>
        <begin position="160"/>
        <end position="182"/>
    </location>
</feature>
<dbReference type="PANTHER" id="PTHR42718">
    <property type="entry name" value="MAJOR FACILITATOR SUPERFAMILY MULTIDRUG TRANSPORTER MFSC"/>
    <property type="match status" value="1"/>
</dbReference>
<feature type="transmembrane region" description="Helical" evidence="7">
    <location>
        <begin position="98"/>
        <end position="123"/>
    </location>
</feature>
<feature type="transmembrane region" description="Helical" evidence="7">
    <location>
        <begin position="422"/>
        <end position="439"/>
    </location>
</feature>
<feature type="transmembrane region" description="Helical" evidence="7">
    <location>
        <begin position="251"/>
        <end position="273"/>
    </location>
</feature>
<evidence type="ECO:0000313" key="9">
    <source>
        <dbReference type="EMBL" id="QDQ27007.1"/>
    </source>
</evidence>
<dbReference type="Pfam" id="PF07690">
    <property type="entry name" value="MFS_1"/>
    <property type="match status" value="1"/>
</dbReference>
<evidence type="ECO:0000256" key="4">
    <source>
        <dbReference type="ARBA" id="ARBA00022989"/>
    </source>
</evidence>
<feature type="transmembrane region" description="Helical" evidence="7">
    <location>
        <begin position="67"/>
        <end position="86"/>
    </location>
</feature>
<dbReference type="InterPro" id="IPR020846">
    <property type="entry name" value="MFS_dom"/>
</dbReference>
<dbReference type="GO" id="GO:0016020">
    <property type="term" value="C:membrane"/>
    <property type="evidence" value="ECO:0007669"/>
    <property type="project" value="UniProtKB-SubCell"/>
</dbReference>
<keyword evidence="10" id="KW-1185">Reference proteome</keyword>
<feature type="region of interest" description="Disordered" evidence="6">
    <location>
        <begin position="1"/>
        <end position="21"/>
    </location>
</feature>
<dbReference type="AlphaFoldDB" id="A0A516SFR7"/>
<dbReference type="KEGG" id="cari:FNU76_11900"/>
<feature type="transmembrane region" description="Helical" evidence="7">
    <location>
        <begin position="218"/>
        <end position="239"/>
    </location>
</feature>
<dbReference type="Proteomes" id="UP000317550">
    <property type="component" value="Chromosome"/>
</dbReference>
<feature type="domain" description="Major facilitator superfamily (MFS) profile" evidence="8">
    <location>
        <begin position="32"/>
        <end position="483"/>
    </location>
</feature>
<keyword evidence="3 7" id="KW-0812">Transmembrane</keyword>
<feature type="transmembrane region" description="Helical" evidence="7">
    <location>
        <begin position="376"/>
        <end position="401"/>
    </location>
</feature>
<dbReference type="PANTHER" id="PTHR42718:SF9">
    <property type="entry name" value="MAJOR FACILITATOR SUPERFAMILY MULTIDRUG TRANSPORTER MFSC"/>
    <property type="match status" value="1"/>
</dbReference>
<keyword evidence="2" id="KW-0813">Transport</keyword>
<keyword evidence="5 7" id="KW-0472">Membrane</keyword>
<comment type="subcellular location">
    <subcellularLocation>
        <location evidence="1">Membrane</location>
        <topology evidence="1">Multi-pass membrane protein</topology>
    </subcellularLocation>
</comment>
<evidence type="ECO:0000256" key="7">
    <source>
        <dbReference type="SAM" id="Phobius"/>
    </source>
</evidence>
<name>A0A516SFR7_9NEIS</name>
<dbReference type="Gene3D" id="1.20.1720.10">
    <property type="entry name" value="Multidrug resistance protein D"/>
    <property type="match status" value="1"/>
</dbReference>
<dbReference type="Gene3D" id="1.20.1250.20">
    <property type="entry name" value="MFS general substrate transporter like domains"/>
    <property type="match status" value="1"/>
</dbReference>
<dbReference type="InterPro" id="IPR036259">
    <property type="entry name" value="MFS_trans_sf"/>
</dbReference>
<accession>A0A516SFR7</accession>
<keyword evidence="4 7" id="KW-1133">Transmembrane helix</keyword>
<dbReference type="RefSeq" id="WP_144278400.1">
    <property type="nucleotide sequence ID" value="NZ_CP041730.1"/>
</dbReference>
<feature type="transmembrane region" description="Helical" evidence="7">
    <location>
        <begin position="188"/>
        <end position="206"/>
    </location>
</feature>
<evidence type="ECO:0000256" key="6">
    <source>
        <dbReference type="SAM" id="MobiDB-lite"/>
    </source>
</evidence>
<sequence length="488" mass="49992">MTTSQASAHSATPQVADPGQANTNNAPSARWALASLSLSMLMPSLDTSIANAGLATLAHAFNASFQAVQWVVLAYLLAITTLIVSAGRLGDMVGRKRLLLAGIAIFTVASLLCGIAPSLWWLIAARAAQGLGAAIMLALTVALVGEIVPKSKTGSAMGLLGTMSAFGTALGPSLGGVLIAGIGWREIFLINIPLGIVNWLLAYRCLPADSLDRQAERPGFDFIGTLLLVLALAAYALAMTTGHGHFGTHNIALLLMAAGGIGAFAFVETRVAAPLVQLKLFRDPVLSAGLAMSALVSTVMMATLVVGPFYLSRTLGLEALIVGLVLSGGPLVAALTGIPAGRIVDRLGARRMTVLGLFGIAGGALVLAMLPTTFGIAGYLVPIATMTASYAMFQAANNTVVMKDVRPERRGLVSGMLSLSRNLGLITGASAMGAVFAFASRTSDITMAPPLAVAAGMRASFAVATILIVVALAIAVTGHALSRRHDSA</sequence>
<evidence type="ECO:0000256" key="3">
    <source>
        <dbReference type="ARBA" id="ARBA00022692"/>
    </source>
</evidence>
<dbReference type="PROSITE" id="PS50850">
    <property type="entry name" value="MFS"/>
    <property type="match status" value="1"/>
</dbReference>
<evidence type="ECO:0000259" key="8">
    <source>
        <dbReference type="PROSITE" id="PS50850"/>
    </source>
</evidence>
<feature type="transmembrane region" description="Helical" evidence="7">
    <location>
        <begin position="129"/>
        <end position="148"/>
    </location>
</feature>
<feature type="compositionally biased region" description="Polar residues" evidence="6">
    <location>
        <begin position="1"/>
        <end position="13"/>
    </location>
</feature>
<evidence type="ECO:0000313" key="10">
    <source>
        <dbReference type="Proteomes" id="UP000317550"/>
    </source>
</evidence>